<dbReference type="InterPro" id="IPR047773">
    <property type="entry name" value="YHYH_dom_bact"/>
</dbReference>
<name>A0ABT0T2T2_9GAMM</name>
<dbReference type="RefSeq" id="WP_250061844.1">
    <property type="nucleotide sequence ID" value="NZ_JAMJPK010000005.1"/>
</dbReference>
<feature type="chain" id="PRO_5045208262" evidence="1">
    <location>
        <begin position="20"/>
        <end position="54"/>
    </location>
</feature>
<comment type="caution">
    <text evidence="2">The sequence shown here is derived from an EMBL/GenBank/DDBJ whole genome shotgun (WGS) entry which is preliminary data.</text>
</comment>
<organism evidence="2 3">
    <name type="scientific">Halomonas gemina</name>
    <dbReference type="NCBI Taxonomy" id="2945105"/>
    <lineage>
        <taxon>Bacteria</taxon>
        <taxon>Pseudomonadati</taxon>
        <taxon>Pseudomonadota</taxon>
        <taxon>Gammaproteobacteria</taxon>
        <taxon>Oceanospirillales</taxon>
        <taxon>Halomonadaceae</taxon>
        <taxon>Halomonas</taxon>
    </lineage>
</organism>
<feature type="signal peptide" evidence="1">
    <location>
        <begin position="1"/>
        <end position="19"/>
    </location>
</feature>
<evidence type="ECO:0000313" key="2">
    <source>
        <dbReference type="EMBL" id="MCL7941236.1"/>
    </source>
</evidence>
<accession>A0ABT0T2T2</accession>
<proteinExistence type="predicted"/>
<dbReference type="Proteomes" id="UP001165369">
    <property type="component" value="Unassembled WGS sequence"/>
</dbReference>
<keyword evidence="3" id="KW-1185">Reference proteome</keyword>
<dbReference type="NCBIfam" id="NF033223">
    <property type="entry name" value="YHYH_alt"/>
    <property type="match status" value="1"/>
</dbReference>
<sequence>MKAILIAMALMLGAGMAHAAPLAPGAGTIVNKHGGGTDAAGCHTNHKTGVYHCH</sequence>
<dbReference type="EMBL" id="JAMJPK010000005">
    <property type="protein sequence ID" value="MCL7941236.1"/>
    <property type="molecule type" value="Genomic_DNA"/>
</dbReference>
<reference evidence="2" key="1">
    <citation type="submission" date="2022-05" db="EMBL/GenBank/DDBJ databases">
        <title>Halomonas geminus sp. nov. and Halomonas llamarensis sp. nov. isolated from high-altitude salars of the Atacama Desert.</title>
        <authorList>
            <person name="Hintersatz C."/>
            <person name="Rojas L.A."/>
            <person name="Wei T.-S."/>
            <person name="Kutschke S."/>
            <person name="Lehmann F."/>
            <person name="Jain R."/>
            <person name="Pollmann K."/>
        </authorList>
    </citation>
    <scope>NUCLEOTIDE SEQUENCE</scope>
    <source>
        <strain evidence="2">ATCH28</strain>
    </source>
</reference>
<protein>
    <submittedName>
        <fullName evidence="2">YHYH domain-containing protein</fullName>
    </submittedName>
</protein>
<evidence type="ECO:0000256" key="1">
    <source>
        <dbReference type="SAM" id="SignalP"/>
    </source>
</evidence>
<keyword evidence="1" id="KW-0732">Signal</keyword>
<gene>
    <name evidence="2" type="ORF">M8009_13160</name>
</gene>
<evidence type="ECO:0000313" key="3">
    <source>
        <dbReference type="Proteomes" id="UP001165369"/>
    </source>
</evidence>